<accession>A0A0C9TFH4</accession>
<organism evidence="3 4">
    <name type="scientific">Paxillus involutus ATCC 200175</name>
    <dbReference type="NCBI Taxonomy" id="664439"/>
    <lineage>
        <taxon>Eukaryota</taxon>
        <taxon>Fungi</taxon>
        <taxon>Dikarya</taxon>
        <taxon>Basidiomycota</taxon>
        <taxon>Agaricomycotina</taxon>
        <taxon>Agaricomycetes</taxon>
        <taxon>Agaricomycetidae</taxon>
        <taxon>Boletales</taxon>
        <taxon>Paxilineae</taxon>
        <taxon>Paxillaceae</taxon>
        <taxon>Paxillus</taxon>
    </lineage>
</organism>
<keyword evidence="2" id="KW-1133">Transmembrane helix</keyword>
<keyword evidence="2" id="KW-0812">Transmembrane</keyword>
<feature type="compositionally biased region" description="Basic and acidic residues" evidence="1">
    <location>
        <begin position="11"/>
        <end position="20"/>
    </location>
</feature>
<evidence type="ECO:0000256" key="1">
    <source>
        <dbReference type="SAM" id="MobiDB-lite"/>
    </source>
</evidence>
<dbReference type="HOGENOM" id="CLU_860806_0_0_1"/>
<dbReference type="EMBL" id="KN819343">
    <property type="protein sequence ID" value="KIJ14370.1"/>
    <property type="molecule type" value="Genomic_DNA"/>
</dbReference>
<sequence>MALPPPPSLAELERKDKKYREDGDAVKTRLVNERKQVIEVLKKLALAQKELREHSESRGLETIARYTEHLEIRARLKARLDKLDHQLEDVASKFGRSAHRDGSGFYGLTDYAQWALLKYGPICEALGVASVFGAGITFTTIFSTPRGNIGLMSWSFSLFNVGFVIATLIEALLRSTCDLPLPKAKVVKSYRLPKFFEVFLHLVFLLAFACVTGAVMLLSVTIGYLPWSSSGVVSSDIIINSRLPDGIAIGLSIAATAGGLVLTFFVGMLYVAHYHCGARVEENDEPHTLVDTADCFL</sequence>
<name>A0A0C9TFH4_PAXIN</name>
<dbReference type="Proteomes" id="UP000053647">
    <property type="component" value="Unassembled WGS sequence"/>
</dbReference>
<dbReference type="OrthoDB" id="2679843at2759"/>
<feature type="transmembrane region" description="Helical" evidence="2">
    <location>
        <begin position="198"/>
        <end position="227"/>
    </location>
</feature>
<feature type="transmembrane region" description="Helical" evidence="2">
    <location>
        <begin position="247"/>
        <end position="271"/>
    </location>
</feature>
<evidence type="ECO:0000256" key="2">
    <source>
        <dbReference type="SAM" id="Phobius"/>
    </source>
</evidence>
<protein>
    <submittedName>
        <fullName evidence="3">Unplaced genomic scaffold PAXINscaffold_21, whole genome shotgun sequence</fullName>
    </submittedName>
</protein>
<keyword evidence="4" id="KW-1185">Reference proteome</keyword>
<gene>
    <name evidence="3" type="ORF">PAXINDRAFT_100109</name>
</gene>
<feature type="transmembrane region" description="Helical" evidence="2">
    <location>
        <begin position="154"/>
        <end position="173"/>
    </location>
</feature>
<proteinExistence type="predicted"/>
<reference evidence="4" key="2">
    <citation type="submission" date="2015-01" db="EMBL/GenBank/DDBJ databases">
        <title>Evolutionary Origins and Diversification of the Mycorrhizal Mutualists.</title>
        <authorList>
            <consortium name="DOE Joint Genome Institute"/>
            <consortium name="Mycorrhizal Genomics Consortium"/>
            <person name="Kohler A."/>
            <person name="Kuo A."/>
            <person name="Nagy L.G."/>
            <person name="Floudas D."/>
            <person name="Copeland A."/>
            <person name="Barry K.W."/>
            <person name="Cichocki N."/>
            <person name="Veneault-Fourrey C."/>
            <person name="LaButti K."/>
            <person name="Lindquist E.A."/>
            <person name="Lipzen A."/>
            <person name="Lundell T."/>
            <person name="Morin E."/>
            <person name="Murat C."/>
            <person name="Riley R."/>
            <person name="Ohm R."/>
            <person name="Sun H."/>
            <person name="Tunlid A."/>
            <person name="Henrissat B."/>
            <person name="Grigoriev I.V."/>
            <person name="Hibbett D.S."/>
            <person name="Martin F."/>
        </authorList>
    </citation>
    <scope>NUCLEOTIDE SEQUENCE [LARGE SCALE GENOMIC DNA]</scope>
    <source>
        <strain evidence="4">ATCC 200175</strain>
    </source>
</reference>
<feature type="transmembrane region" description="Helical" evidence="2">
    <location>
        <begin position="122"/>
        <end position="142"/>
    </location>
</feature>
<feature type="region of interest" description="Disordered" evidence="1">
    <location>
        <begin position="1"/>
        <end position="20"/>
    </location>
</feature>
<reference evidence="3 4" key="1">
    <citation type="submission" date="2014-06" db="EMBL/GenBank/DDBJ databases">
        <authorList>
            <consortium name="DOE Joint Genome Institute"/>
            <person name="Kuo A."/>
            <person name="Kohler A."/>
            <person name="Nagy L.G."/>
            <person name="Floudas D."/>
            <person name="Copeland A."/>
            <person name="Barry K.W."/>
            <person name="Cichocki N."/>
            <person name="Veneault-Fourrey C."/>
            <person name="LaButti K."/>
            <person name="Lindquist E.A."/>
            <person name="Lipzen A."/>
            <person name="Lundell T."/>
            <person name="Morin E."/>
            <person name="Murat C."/>
            <person name="Sun H."/>
            <person name="Tunlid A."/>
            <person name="Henrissat B."/>
            <person name="Grigoriev I.V."/>
            <person name="Hibbett D.S."/>
            <person name="Martin F."/>
            <person name="Nordberg H.P."/>
            <person name="Cantor M.N."/>
            <person name="Hua S.X."/>
        </authorList>
    </citation>
    <scope>NUCLEOTIDE SEQUENCE [LARGE SCALE GENOMIC DNA]</scope>
    <source>
        <strain evidence="3 4">ATCC 200175</strain>
    </source>
</reference>
<evidence type="ECO:0000313" key="4">
    <source>
        <dbReference type="Proteomes" id="UP000053647"/>
    </source>
</evidence>
<evidence type="ECO:0000313" key="3">
    <source>
        <dbReference type="EMBL" id="KIJ14370.1"/>
    </source>
</evidence>
<keyword evidence="2" id="KW-0472">Membrane</keyword>
<dbReference type="AlphaFoldDB" id="A0A0C9TFH4"/>